<feature type="domain" description="Pyridoxamine 5'-phosphate oxidase N-terminal" evidence="7">
    <location>
        <begin position="35"/>
        <end position="156"/>
    </location>
</feature>
<dbReference type="InterPro" id="IPR012349">
    <property type="entry name" value="Split_barrel_FMN-bd"/>
</dbReference>
<dbReference type="SUPFAM" id="SSF50475">
    <property type="entry name" value="FMN-binding split barrel"/>
    <property type="match status" value="1"/>
</dbReference>
<evidence type="ECO:0000256" key="1">
    <source>
        <dbReference type="ARBA" id="ARBA00007301"/>
    </source>
</evidence>
<feature type="binding site" evidence="6">
    <location>
        <begin position="63"/>
        <end position="68"/>
    </location>
    <ligand>
        <name>FMN</name>
        <dbReference type="ChEBI" id="CHEBI:58210"/>
    </ligand>
</feature>
<dbReference type="InterPro" id="IPR019576">
    <property type="entry name" value="Pyridoxamine_oxidase_dimer_C"/>
</dbReference>
<evidence type="ECO:0000313" key="9">
    <source>
        <dbReference type="EMBL" id="BBP44227.1"/>
    </source>
</evidence>
<name>A0A6F8PQC2_9GAMM</name>
<dbReference type="RefSeq" id="WP_173291966.1">
    <property type="nucleotide sequence ID" value="NZ_AP021888.1"/>
</dbReference>
<protein>
    <recommendedName>
        <fullName evidence="5">Pyridoxamine 5'-phosphate oxidase</fullName>
        <ecNumber evidence="5">1.4.3.5</ecNumber>
    </recommendedName>
</protein>
<dbReference type="PIRSF" id="PIRSF000190">
    <property type="entry name" value="Pyd_amn-ph_oxd"/>
    <property type="match status" value="1"/>
</dbReference>
<feature type="binding site" evidence="6">
    <location>
        <position position="197"/>
    </location>
    <ligand>
        <name>FMN</name>
        <dbReference type="ChEBI" id="CHEBI:58210"/>
    </ligand>
</feature>
<dbReference type="EC" id="1.4.3.5" evidence="5"/>
<dbReference type="Pfam" id="PF01243">
    <property type="entry name" value="PNPOx_N"/>
    <property type="match status" value="1"/>
</dbReference>
<evidence type="ECO:0000256" key="4">
    <source>
        <dbReference type="ARBA" id="ARBA00023002"/>
    </source>
</evidence>
<feature type="binding site" evidence="6">
    <location>
        <position position="107"/>
    </location>
    <ligand>
        <name>FMN</name>
        <dbReference type="ChEBI" id="CHEBI:58210"/>
    </ligand>
</feature>
<dbReference type="EMBL" id="AP021888">
    <property type="protein sequence ID" value="BBP44227.1"/>
    <property type="molecule type" value="Genomic_DNA"/>
</dbReference>
<comment type="cofactor">
    <cofactor evidence="6">
        <name>FMN</name>
        <dbReference type="ChEBI" id="CHEBI:58210"/>
    </cofactor>
    <text evidence="6">Binds 1 FMN per subunit.</text>
</comment>
<feature type="binding site" evidence="6">
    <location>
        <begin position="78"/>
        <end position="79"/>
    </location>
    <ligand>
        <name>FMN</name>
        <dbReference type="ChEBI" id="CHEBI:58210"/>
    </ligand>
</feature>
<organism evidence="9 10">
    <name type="scientific">Thiosulfativibrio zosterae</name>
    <dbReference type="NCBI Taxonomy" id="2675053"/>
    <lineage>
        <taxon>Bacteria</taxon>
        <taxon>Pseudomonadati</taxon>
        <taxon>Pseudomonadota</taxon>
        <taxon>Gammaproteobacteria</taxon>
        <taxon>Thiotrichales</taxon>
        <taxon>Piscirickettsiaceae</taxon>
        <taxon>Thiosulfativibrio</taxon>
    </lineage>
</organism>
<evidence type="ECO:0000259" key="7">
    <source>
        <dbReference type="Pfam" id="PF01243"/>
    </source>
</evidence>
<dbReference type="Pfam" id="PF10590">
    <property type="entry name" value="PNP_phzG_C"/>
    <property type="match status" value="1"/>
</dbReference>
<dbReference type="PANTHER" id="PTHR10851:SF0">
    <property type="entry name" value="PYRIDOXINE-5'-PHOSPHATE OXIDASE"/>
    <property type="match status" value="1"/>
</dbReference>
<dbReference type="KEGG" id="tzo:THMIRHAT_19730"/>
<evidence type="ECO:0000256" key="2">
    <source>
        <dbReference type="ARBA" id="ARBA00022630"/>
    </source>
</evidence>
<evidence type="ECO:0000256" key="5">
    <source>
        <dbReference type="NCBIfam" id="TIGR00558"/>
    </source>
</evidence>
<keyword evidence="2" id="KW-0285">Flavoprotein</keyword>
<dbReference type="InterPro" id="IPR000659">
    <property type="entry name" value="Pyridox_Oxase"/>
</dbReference>
<dbReference type="Gene3D" id="2.30.110.10">
    <property type="entry name" value="Electron Transport, Fmn-binding Protein, Chain A"/>
    <property type="match status" value="1"/>
</dbReference>
<keyword evidence="10" id="KW-1185">Reference proteome</keyword>
<accession>A0A6F8PQC2</accession>
<dbReference type="NCBIfam" id="TIGR00558">
    <property type="entry name" value="pdxH"/>
    <property type="match status" value="1"/>
</dbReference>
<feature type="domain" description="Pyridoxine 5'-phosphate oxidase dimerisation C-terminal" evidence="8">
    <location>
        <begin position="174"/>
        <end position="223"/>
    </location>
</feature>
<evidence type="ECO:0000259" key="8">
    <source>
        <dbReference type="Pfam" id="PF10590"/>
    </source>
</evidence>
<reference evidence="10" key="1">
    <citation type="submission" date="2019-11" db="EMBL/GenBank/DDBJ databases">
        <title>Isolation and characterization of two novel species in the genus Thiomicrorhabdus.</title>
        <authorList>
            <person name="Mochizuki J."/>
            <person name="Kojima H."/>
            <person name="Fukui M."/>
        </authorList>
    </citation>
    <scope>NUCLEOTIDE SEQUENCE [LARGE SCALE GENOMIC DNA]</scope>
    <source>
        <strain evidence="10">AkT22</strain>
    </source>
</reference>
<dbReference type="PANTHER" id="PTHR10851">
    <property type="entry name" value="PYRIDOXINE-5-PHOSPHATE OXIDASE"/>
    <property type="match status" value="1"/>
</dbReference>
<dbReference type="GO" id="GO:0010181">
    <property type="term" value="F:FMN binding"/>
    <property type="evidence" value="ECO:0007669"/>
    <property type="project" value="UniProtKB-UniRule"/>
</dbReference>
<feature type="binding site" evidence="6">
    <location>
        <begin position="142"/>
        <end position="143"/>
    </location>
    <ligand>
        <name>FMN</name>
        <dbReference type="ChEBI" id="CHEBI:58210"/>
    </ligand>
</feature>
<dbReference type="InterPro" id="IPR011576">
    <property type="entry name" value="Pyridox_Oxase_N"/>
</dbReference>
<feature type="binding site" evidence="6">
    <location>
        <position position="85"/>
    </location>
    <ligand>
        <name>FMN</name>
        <dbReference type="ChEBI" id="CHEBI:58210"/>
    </ligand>
</feature>
<dbReference type="NCBIfam" id="NF004231">
    <property type="entry name" value="PRK05679.1"/>
    <property type="match status" value="1"/>
</dbReference>
<proteinExistence type="inferred from homology"/>
<gene>
    <name evidence="9" type="primary">pdxH_2</name>
    <name evidence="9" type="ORF">THMIRHAT_19730</name>
</gene>
<evidence type="ECO:0000256" key="6">
    <source>
        <dbReference type="PIRSR" id="PIRSR000190-2"/>
    </source>
</evidence>
<keyword evidence="4" id="KW-0560">Oxidoreductase</keyword>
<evidence type="ECO:0000313" key="10">
    <source>
        <dbReference type="Proteomes" id="UP000501466"/>
    </source>
</evidence>
<dbReference type="AlphaFoldDB" id="A0A6F8PQC2"/>
<comment type="similarity">
    <text evidence="1">Belongs to the pyridoxamine 5'-phosphate oxidase family.</text>
</comment>
<evidence type="ECO:0000256" key="3">
    <source>
        <dbReference type="ARBA" id="ARBA00022643"/>
    </source>
</evidence>
<sequence>MPNIDLQSVPSDPLERVLNHEDLHLDPFNQFKKWMDKAWHEGVFEPTAMCLATTDAQGQPHNRMLNLKTLDDKGFVFFTHYNSPKAQDLVHNPKASILFYWPQLKRQVRIEGIVEKISPEESQSFFTSQPFETQLALLSSHQSEPVPGRKTIELNFLLTQAEQQGSKLHCPDTWGGYCLKPHLFEFLQRRAHQMDDRFVYQKAAKNNLASGHAEHWLISRLAP</sequence>
<dbReference type="GO" id="GO:0004733">
    <property type="term" value="F:pyridoxamine phosphate oxidase activity"/>
    <property type="evidence" value="ECO:0007669"/>
    <property type="project" value="UniProtKB-UniRule"/>
</dbReference>
<dbReference type="Proteomes" id="UP000501466">
    <property type="component" value="Chromosome"/>
</dbReference>
<dbReference type="GO" id="GO:0008615">
    <property type="term" value="P:pyridoxine biosynthetic process"/>
    <property type="evidence" value="ECO:0007669"/>
    <property type="project" value="UniProtKB-UniRule"/>
</dbReference>
<keyword evidence="3 6" id="KW-0288">FMN</keyword>